<dbReference type="InterPro" id="IPR018988">
    <property type="entry name" value="DUF2000"/>
</dbReference>
<organism evidence="2 3">
    <name type="scientific">Herbiconiux daphne</name>
    <dbReference type="NCBI Taxonomy" id="2970914"/>
    <lineage>
        <taxon>Bacteria</taxon>
        <taxon>Bacillati</taxon>
        <taxon>Actinomycetota</taxon>
        <taxon>Actinomycetes</taxon>
        <taxon>Micrococcales</taxon>
        <taxon>Microbacteriaceae</taxon>
        <taxon>Herbiconiux</taxon>
    </lineage>
</organism>
<dbReference type="InterPro" id="IPR023476">
    <property type="entry name" value="Pep_tRNA_hydro_II_dom_sf"/>
</dbReference>
<dbReference type="RefSeq" id="WP_259539956.1">
    <property type="nucleotide sequence ID" value="NZ_JANLCJ010000005.1"/>
</dbReference>
<dbReference type="Proteomes" id="UP001165586">
    <property type="component" value="Unassembled WGS sequence"/>
</dbReference>
<reference evidence="2" key="1">
    <citation type="submission" date="2022-08" db="EMBL/GenBank/DDBJ databases">
        <authorList>
            <person name="Deng Y."/>
            <person name="Han X.-F."/>
            <person name="Zhang Y.-Q."/>
        </authorList>
    </citation>
    <scope>NUCLEOTIDE SEQUENCE</scope>
    <source>
        <strain evidence="2">CPCC 203386</strain>
    </source>
</reference>
<keyword evidence="3" id="KW-1185">Reference proteome</keyword>
<feature type="region of interest" description="Disordered" evidence="1">
    <location>
        <begin position="1"/>
        <end position="29"/>
    </location>
</feature>
<dbReference type="SUPFAM" id="SSF102462">
    <property type="entry name" value="Peptidyl-tRNA hydrolase II"/>
    <property type="match status" value="1"/>
</dbReference>
<dbReference type="Pfam" id="PF09391">
    <property type="entry name" value="DUF2000"/>
    <property type="match status" value="1"/>
</dbReference>
<evidence type="ECO:0000313" key="3">
    <source>
        <dbReference type="Proteomes" id="UP001165586"/>
    </source>
</evidence>
<comment type="caution">
    <text evidence="2">The sequence shown here is derived from an EMBL/GenBank/DDBJ whole genome shotgun (WGS) entry which is preliminary data.</text>
</comment>
<protein>
    <submittedName>
        <fullName evidence="2">DUF2000 family protein</fullName>
    </submittedName>
</protein>
<proteinExistence type="predicted"/>
<sequence>MTDTDPDRVPDPGTDTDVPGYSPDEIRTGESTRDARLKWVVVVDTALEPGRTVNAVACVASATGLAIAGLEGPSGADAAGHEHPGLPWAGCTVLGASAERLATVHAKAVAAPGVWMADMPLSAQTTRVYDDYLRELAATDPADLAVCALSLVGPRAAVDAIVKKLRLL</sequence>
<accession>A0ABT2H581</accession>
<dbReference type="EMBL" id="JANLCJ010000005">
    <property type="protein sequence ID" value="MCS5735048.1"/>
    <property type="molecule type" value="Genomic_DNA"/>
</dbReference>
<evidence type="ECO:0000313" key="2">
    <source>
        <dbReference type="EMBL" id="MCS5735048.1"/>
    </source>
</evidence>
<evidence type="ECO:0000256" key="1">
    <source>
        <dbReference type="SAM" id="MobiDB-lite"/>
    </source>
</evidence>
<gene>
    <name evidence="2" type="ORF">N1032_14980</name>
</gene>
<name>A0ABT2H581_9MICO</name>
<dbReference type="Gene3D" id="3.40.1490.10">
    <property type="entry name" value="Bit1"/>
    <property type="match status" value="1"/>
</dbReference>
<feature type="compositionally biased region" description="Basic and acidic residues" evidence="1">
    <location>
        <begin position="1"/>
        <end position="10"/>
    </location>
</feature>